<keyword evidence="2" id="KW-1185">Reference proteome</keyword>
<dbReference type="Proteomes" id="UP000573729">
    <property type="component" value="Unassembled WGS sequence"/>
</dbReference>
<sequence length="31" mass="3331">MDGDLRDEADAYEEALAAEFTAAFGTKPLLV</sequence>
<gene>
    <name evidence="1" type="ORF">BKA24_002927</name>
</gene>
<proteinExistence type="predicted"/>
<comment type="caution">
    <text evidence="1">The sequence shown here is derived from an EMBL/GenBank/DDBJ whole genome shotgun (WGS) entry which is preliminary data.</text>
</comment>
<evidence type="ECO:0000313" key="2">
    <source>
        <dbReference type="Proteomes" id="UP000573729"/>
    </source>
</evidence>
<protein>
    <submittedName>
        <fullName evidence="1">Uncharacterized protein</fullName>
    </submittedName>
</protein>
<accession>A0A7W7BSX4</accession>
<reference evidence="1 2" key="1">
    <citation type="submission" date="2020-08" db="EMBL/GenBank/DDBJ databases">
        <title>Sequencing the genomes of 1000 actinobacteria strains.</title>
        <authorList>
            <person name="Klenk H.-P."/>
        </authorList>
    </citation>
    <scope>NUCLEOTIDE SEQUENCE [LARGE SCALE GENOMIC DNA]</scope>
    <source>
        <strain evidence="1 2">DSM 24947</strain>
    </source>
</reference>
<name>A0A7W7BSX4_9MICO</name>
<evidence type="ECO:0000313" key="1">
    <source>
        <dbReference type="EMBL" id="MBB4668218.1"/>
    </source>
</evidence>
<dbReference type="AlphaFoldDB" id="A0A7W7BSX4"/>
<organism evidence="1 2">
    <name type="scientific">Microbacterium marinum</name>
    <dbReference type="NCBI Taxonomy" id="421115"/>
    <lineage>
        <taxon>Bacteria</taxon>
        <taxon>Bacillati</taxon>
        <taxon>Actinomycetota</taxon>
        <taxon>Actinomycetes</taxon>
        <taxon>Micrococcales</taxon>
        <taxon>Microbacteriaceae</taxon>
        <taxon>Microbacterium</taxon>
    </lineage>
</organism>
<dbReference type="EMBL" id="JACHMD010000001">
    <property type="protein sequence ID" value="MBB4668218.1"/>
    <property type="molecule type" value="Genomic_DNA"/>
</dbReference>